<dbReference type="PIRSF" id="PIRSF018266">
    <property type="entry name" value="FecR"/>
    <property type="match status" value="1"/>
</dbReference>
<evidence type="ECO:0000313" key="4">
    <source>
        <dbReference type="EMBL" id="MBD2704624.1"/>
    </source>
</evidence>
<reference evidence="4" key="1">
    <citation type="submission" date="2020-09" db="EMBL/GenBank/DDBJ databases">
        <authorList>
            <person name="Kim M.K."/>
        </authorList>
    </citation>
    <scope>NUCLEOTIDE SEQUENCE</scope>
    <source>
        <strain evidence="4">BT702</strain>
    </source>
</reference>
<keyword evidence="1" id="KW-0472">Membrane</keyword>
<dbReference type="PANTHER" id="PTHR30273:SF2">
    <property type="entry name" value="PROTEIN FECR"/>
    <property type="match status" value="1"/>
</dbReference>
<evidence type="ECO:0000256" key="1">
    <source>
        <dbReference type="SAM" id="Phobius"/>
    </source>
</evidence>
<sequence>MNEPQAYPTKASIFAYFAHQATPLERQQIESWLTTDQGATLYFTYLDEWERQHPQFQPDLNRAHERFTQFMNKTNQVSESGHFNAELLLSEPLLTVQSKNWLRSYGWLAMAASIVLVGGLWLSVEFWYYTTWSNGYHQLQSIQLPDGSAVELGAHSSLRYPRFGFGWGTRHVWLTGEAQFQITHQANAQRFQVHTPDQTIIEVLGTVFVVNSRRNTTRVMLKTGRISMTTPQSNQPLMLTPGDLVTVTVGQTLHKQKADTLSAQVTWHDHQFVFHDTPLQDIVVQLHDTFGVTVQIPQTELMNRTVSGTFQAETAADLLQALKLMMNLEVDDSPTGFTLTQSIQ</sequence>
<evidence type="ECO:0000259" key="3">
    <source>
        <dbReference type="Pfam" id="PF16344"/>
    </source>
</evidence>
<evidence type="ECO:0000259" key="2">
    <source>
        <dbReference type="Pfam" id="PF04773"/>
    </source>
</evidence>
<dbReference type="InterPro" id="IPR006860">
    <property type="entry name" value="FecR"/>
</dbReference>
<dbReference type="InterPro" id="IPR012373">
    <property type="entry name" value="Ferrdict_sens_TM"/>
</dbReference>
<dbReference type="EMBL" id="JACWZY010000034">
    <property type="protein sequence ID" value="MBD2704624.1"/>
    <property type="molecule type" value="Genomic_DNA"/>
</dbReference>
<dbReference type="AlphaFoldDB" id="A0A927API0"/>
<dbReference type="GO" id="GO:0016989">
    <property type="term" value="F:sigma factor antagonist activity"/>
    <property type="evidence" value="ECO:0007669"/>
    <property type="project" value="TreeGrafter"/>
</dbReference>
<feature type="domain" description="Protein FecR C-terminal" evidence="3">
    <location>
        <begin position="271"/>
        <end position="329"/>
    </location>
</feature>
<name>A0A927API0_9BACT</name>
<dbReference type="Pfam" id="PF16344">
    <property type="entry name" value="FecR_C"/>
    <property type="match status" value="1"/>
</dbReference>
<dbReference type="InterPro" id="IPR032508">
    <property type="entry name" value="FecR_C"/>
</dbReference>
<feature type="transmembrane region" description="Helical" evidence="1">
    <location>
        <begin position="107"/>
        <end position="129"/>
    </location>
</feature>
<dbReference type="Gene3D" id="3.55.50.30">
    <property type="match status" value="1"/>
</dbReference>
<proteinExistence type="predicted"/>
<protein>
    <submittedName>
        <fullName evidence="4">FecR domain-containing protein</fullName>
    </submittedName>
</protein>
<organism evidence="4 5">
    <name type="scientific">Spirosoma profusum</name>
    <dbReference type="NCBI Taxonomy" id="2771354"/>
    <lineage>
        <taxon>Bacteria</taxon>
        <taxon>Pseudomonadati</taxon>
        <taxon>Bacteroidota</taxon>
        <taxon>Cytophagia</taxon>
        <taxon>Cytophagales</taxon>
        <taxon>Cytophagaceae</taxon>
        <taxon>Spirosoma</taxon>
    </lineage>
</organism>
<accession>A0A927API0</accession>
<keyword evidence="5" id="KW-1185">Reference proteome</keyword>
<dbReference type="RefSeq" id="WP_190891344.1">
    <property type="nucleotide sequence ID" value="NZ_JACWZY010000034.1"/>
</dbReference>
<keyword evidence="1" id="KW-0812">Transmembrane</keyword>
<dbReference type="Proteomes" id="UP000598820">
    <property type="component" value="Unassembled WGS sequence"/>
</dbReference>
<dbReference type="Pfam" id="PF04773">
    <property type="entry name" value="FecR"/>
    <property type="match status" value="1"/>
</dbReference>
<dbReference type="Gene3D" id="2.60.120.1440">
    <property type="match status" value="1"/>
</dbReference>
<comment type="caution">
    <text evidence="4">The sequence shown here is derived from an EMBL/GenBank/DDBJ whole genome shotgun (WGS) entry which is preliminary data.</text>
</comment>
<evidence type="ECO:0000313" key="5">
    <source>
        <dbReference type="Proteomes" id="UP000598820"/>
    </source>
</evidence>
<gene>
    <name evidence="4" type="ORF">IC229_28565</name>
</gene>
<dbReference type="PANTHER" id="PTHR30273">
    <property type="entry name" value="PERIPLASMIC SIGNAL SENSOR AND SIGMA FACTOR ACTIVATOR FECR-RELATED"/>
    <property type="match status" value="1"/>
</dbReference>
<keyword evidence="1" id="KW-1133">Transmembrane helix</keyword>
<feature type="domain" description="FecR protein" evidence="2">
    <location>
        <begin position="137"/>
        <end position="226"/>
    </location>
</feature>